<organism evidence="3 4">
    <name type="scientific">Acrobeloides nanus</name>
    <dbReference type="NCBI Taxonomy" id="290746"/>
    <lineage>
        <taxon>Eukaryota</taxon>
        <taxon>Metazoa</taxon>
        <taxon>Ecdysozoa</taxon>
        <taxon>Nematoda</taxon>
        <taxon>Chromadorea</taxon>
        <taxon>Rhabditida</taxon>
        <taxon>Tylenchina</taxon>
        <taxon>Cephalobomorpha</taxon>
        <taxon>Cephaloboidea</taxon>
        <taxon>Cephalobidae</taxon>
        <taxon>Acrobeloides</taxon>
    </lineage>
</organism>
<reference evidence="4" key="1">
    <citation type="submission" date="2022-11" db="UniProtKB">
        <authorList>
            <consortium name="WormBaseParasite"/>
        </authorList>
    </citation>
    <scope>IDENTIFICATION</scope>
</reference>
<keyword evidence="2" id="KW-0812">Transmembrane</keyword>
<accession>A0A914DG26</accession>
<protein>
    <submittedName>
        <fullName evidence="4">Uncharacterized protein</fullName>
    </submittedName>
</protein>
<keyword evidence="2" id="KW-0472">Membrane</keyword>
<dbReference type="Proteomes" id="UP000887540">
    <property type="component" value="Unplaced"/>
</dbReference>
<dbReference type="WBParaSite" id="ACRNAN_scaffold2508.g24409.t1">
    <property type="protein sequence ID" value="ACRNAN_scaffold2508.g24409.t1"/>
    <property type="gene ID" value="ACRNAN_scaffold2508.g24409"/>
</dbReference>
<proteinExistence type="predicted"/>
<sequence>MGWFEIGVLLLGCAGMLLVSILTCFNILWCECINFRLWKHPVVDVEKQEELQQSQQGISERSAPKTLKIRPWHPSFDVTSVKTAKKILETFSNRSNGSSPDTMQDSNGDSVSESESTQASTSTKK</sequence>
<dbReference type="AlphaFoldDB" id="A0A914DG26"/>
<evidence type="ECO:0000256" key="1">
    <source>
        <dbReference type="SAM" id="MobiDB-lite"/>
    </source>
</evidence>
<evidence type="ECO:0000313" key="3">
    <source>
        <dbReference type="Proteomes" id="UP000887540"/>
    </source>
</evidence>
<feature type="region of interest" description="Disordered" evidence="1">
    <location>
        <begin position="91"/>
        <end position="125"/>
    </location>
</feature>
<name>A0A914DG26_9BILA</name>
<keyword evidence="2" id="KW-1133">Transmembrane helix</keyword>
<evidence type="ECO:0000313" key="4">
    <source>
        <dbReference type="WBParaSite" id="ACRNAN_scaffold2508.g24409.t1"/>
    </source>
</evidence>
<feature type="transmembrane region" description="Helical" evidence="2">
    <location>
        <begin position="6"/>
        <end position="29"/>
    </location>
</feature>
<feature type="compositionally biased region" description="Low complexity" evidence="1">
    <location>
        <begin position="110"/>
        <end position="125"/>
    </location>
</feature>
<feature type="compositionally biased region" description="Polar residues" evidence="1">
    <location>
        <begin position="91"/>
        <end position="109"/>
    </location>
</feature>
<keyword evidence="3" id="KW-1185">Reference proteome</keyword>
<evidence type="ECO:0000256" key="2">
    <source>
        <dbReference type="SAM" id="Phobius"/>
    </source>
</evidence>